<evidence type="ECO:0000259" key="1">
    <source>
        <dbReference type="Pfam" id="PF08818"/>
    </source>
</evidence>
<name>A0A1I4E155_9EURY</name>
<evidence type="ECO:0000313" key="2">
    <source>
        <dbReference type="EMBL" id="SFK99558.1"/>
    </source>
</evidence>
<accession>A0A1I4E155</accession>
<keyword evidence="3" id="KW-1185">Reference proteome</keyword>
<dbReference type="Pfam" id="PF08818">
    <property type="entry name" value="DUF1801"/>
    <property type="match status" value="1"/>
</dbReference>
<sequence length="268" mass="30210">MSVASPLSTQQVSELVMANRAIRAPYYRADHDEGVRFTDLEKGLQWGADVVPALIDLFWVAEDTRDDHPDGWVGFARHWRGATLRVEFDLFSELDDSEPILVVNAISGREGQEAVVDEAFGEIELPEQVPTQQEWEERQKRYQAARRNDTTDGSAAVRAYIAALPGWKREVAARFDDVVQHAVPNVRRAVKYHQPFYGIEAEGWFAAFSAFSKHVKLSFVCETYLEPVPPSGTGPERQALDLKETDTMDEEQVASWIRQAATDPGMGW</sequence>
<organism evidence="2 3">
    <name type="scientific">Halogranum rubrum</name>
    <dbReference type="NCBI Taxonomy" id="553466"/>
    <lineage>
        <taxon>Archaea</taxon>
        <taxon>Methanobacteriati</taxon>
        <taxon>Methanobacteriota</taxon>
        <taxon>Stenosarchaea group</taxon>
        <taxon>Halobacteria</taxon>
        <taxon>Halobacteriales</taxon>
        <taxon>Haloferacaceae</taxon>
    </lineage>
</organism>
<protein>
    <recommendedName>
        <fullName evidence="1">YdhG-like domain-containing protein</fullName>
    </recommendedName>
</protein>
<reference evidence="3" key="1">
    <citation type="submission" date="2016-10" db="EMBL/GenBank/DDBJ databases">
        <authorList>
            <person name="Varghese N."/>
            <person name="Submissions S."/>
        </authorList>
    </citation>
    <scope>NUCLEOTIDE SEQUENCE [LARGE SCALE GENOMIC DNA]</scope>
    <source>
        <strain evidence="3">CGMCC 1.7738</strain>
    </source>
</reference>
<proteinExistence type="predicted"/>
<dbReference type="RefSeq" id="WP_089868648.1">
    <property type="nucleotide sequence ID" value="NZ_FOTC01000002.1"/>
</dbReference>
<dbReference type="EMBL" id="FOTC01000002">
    <property type="protein sequence ID" value="SFK99558.1"/>
    <property type="molecule type" value="Genomic_DNA"/>
</dbReference>
<dbReference type="InterPro" id="IPR014922">
    <property type="entry name" value="YdhG-like"/>
</dbReference>
<dbReference type="Gene3D" id="3.90.1150.200">
    <property type="match status" value="1"/>
</dbReference>
<dbReference type="AlphaFoldDB" id="A0A1I4E155"/>
<feature type="domain" description="YdhG-like" evidence="1">
    <location>
        <begin position="168"/>
        <end position="260"/>
    </location>
</feature>
<gene>
    <name evidence="2" type="ORF">SAMN04487950_1820</name>
</gene>
<dbReference type="Proteomes" id="UP000199607">
    <property type="component" value="Unassembled WGS sequence"/>
</dbReference>
<evidence type="ECO:0000313" key="3">
    <source>
        <dbReference type="Proteomes" id="UP000199607"/>
    </source>
</evidence>
<dbReference type="SUPFAM" id="SSF159888">
    <property type="entry name" value="YdhG-like"/>
    <property type="match status" value="1"/>
</dbReference>